<dbReference type="Proteomes" id="UP001165190">
    <property type="component" value="Unassembled WGS sequence"/>
</dbReference>
<feature type="region of interest" description="Disordered" evidence="1">
    <location>
        <begin position="191"/>
        <end position="240"/>
    </location>
</feature>
<comment type="caution">
    <text evidence="2">The sequence shown here is derived from an EMBL/GenBank/DDBJ whole genome shotgun (WGS) entry which is preliminary data.</text>
</comment>
<organism evidence="2 3">
    <name type="scientific">Hibiscus trionum</name>
    <name type="common">Flower of an hour</name>
    <dbReference type="NCBI Taxonomy" id="183268"/>
    <lineage>
        <taxon>Eukaryota</taxon>
        <taxon>Viridiplantae</taxon>
        <taxon>Streptophyta</taxon>
        <taxon>Embryophyta</taxon>
        <taxon>Tracheophyta</taxon>
        <taxon>Spermatophyta</taxon>
        <taxon>Magnoliopsida</taxon>
        <taxon>eudicotyledons</taxon>
        <taxon>Gunneridae</taxon>
        <taxon>Pentapetalae</taxon>
        <taxon>rosids</taxon>
        <taxon>malvids</taxon>
        <taxon>Malvales</taxon>
        <taxon>Malvaceae</taxon>
        <taxon>Malvoideae</taxon>
        <taxon>Hibiscus</taxon>
    </lineage>
</organism>
<protein>
    <submittedName>
        <fullName evidence="2">Uncharacterized protein</fullName>
    </submittedName>
</protein>
<evidence type="ECO:0000313" key="2">
    <source>
        <dbReference type="EMBL" id="GMJ10263.1"/>
    </source>
</evidence>
<accession>A0A9W7J8X5</accession>
<sequence>MVSDDSCAKLQTSLGVEGEGANIGATPHILENVATSMHPADMSDHCYADVSRAAFSSPAFKSYDGLENDQVSGTRGAAGSLEAVCKIPLSARACRLGSPVGLEGPDVDIGDTGLHDVPIRGDSISLSSSGHSVSLEPVFDEVTGLYSVKTKYSKTPKRLSTGTFRSKVENFQNWVALSGAKPRSSGLLGEKIHASGSDTMGKHTERKALSTDLKQSKAGDSSEKNQEAVAVEEAKATIEE</sequence>
<feature type="compositionally biased region" description="Basic and acidic residues" evidence="1">
    <location>
        <begin position="200"/>
        <end position="240"/>
    </location>
</feature>
<proteinExistence type="predicted"/>
<keyword evidence="3" id="KW-1185">Reference proteome</keyword>
<dbReference type="EMBL" id="BSYR01000056">
    <property type="protein sequence ID" value="GMJ10263.1"/>
    <property type="molecule type" value="Genomic_DNA"/>
</dbReference>
<evidence type="ECO:0000313" key="3">
    <source>
        <dbReference type="Proteomes" id="UP001165190"/>
    </source>
</evidence>
<reference evidence="2" key="1">
    <citation type="submission" date="2023-05" db="EMBL/GenBank/DDBJ databases">
        <title>Genome and transcriptome analyses reveal genes involved in the formation of fine ridges on petal epidermal cells in Hibiscus trionum.</title>
        <authorList>
            <person name="Koshimizu S."/>
            <person name="Masuda S."/>
            <person name="Ishii T."/>
            <person name="Shirasu K."/>
            <person name="Hoshino A."/>
            <person name="Arita M."/>
        </authorList>
    </citation>
    <scope>NUCLEOTIDE SEQUENCE</scope>
    <source>
        <strain evidence="2">Hamamatsu line</strain>
    </source>
</reference>
<dbReference type="AlphaFoldDB" id="A0A9W7J8X5"/>
<name>A0A9W7J8X5_HIBTR</name>
<gene>
    <name evidence="2" type="ORF">HRI_004695500</name>
</gene>
<evidence type="ECO:0000256" key="1">
    <source>
        <dbReference type="SAM" id="MobiDB-lite"/>
    </source>
</evidence>